<dbReference type="Pfam" id="PF13692">
    <property type="entry name" value="Glyco_trans_1_4"/>
    <property type="match status" value="1"/>
</dbReference>
<organism evidence="2 3">
    <name type="scientific">Methylobacterium currus</name>
    <dbReference type="NCBI Taxonomy" id="2051553"/>
    <lineage>
        <taxon>Bacteria</taxon>
        <taxon>Pseudomonadati</taxon>
        <taxon>Pseudomonadota</taxon>
        <taxon>Alphaproteobacteria</taxon>
        <taxon>Hyphomicrobiales</taxon>
        <taxon>Methylobacteriaceae</taxon>
        <taxon>Methylobacterium</taxon>
    </lineage>
</organism>
<dbReference type="CDD" id="cd03801">
    <property type="entry name" value="GT4_PimA-like"/>
    <property type="match status" value="1"/>
</dbReference>
<dbReference type="Gene3D" id="3.90.550.10">
    <property type="entry name" value="Spore Coat Polysaccharide Biosynthesis Protein SpsA, Chain A"/>
    <property type="match status" value="1"/>
</dbReference>
<reference evidence="2 3" key="1">
    <citation type="submission" date="2018-04" db="EMBL/GenBank/DDBJ databases">
        <title>Methylobacterium sp. PR1016A genome.</title>
        <authorList>
            <person name="Park W."/>
        </authorList>
    </citation>
    <scope>NUCLEOTIDE SEQUENCE [LARGE SCALE GENOMIC DNA]</scope>
    <source>
        <strain evidence="2 3">PR1016A</strain>
        <plasmid evidence="2 3">unnamed1</plasmid>
    </source>
</reference>
<dbReference type="SUPFAM" id="SSF53448">
    <property type="entry name" value="Nucleotide-diphospho-sugar transferases"/>
    <property type="match status" value="1"/>
</dbReference>
<evidence type="ECO:0000313" key="3">
    <source>
        <dbReference type="Proteomes" id="UP000244755"/>
    </source>
</evidence>
<dbReference type="EMBL" id="CP028845">
    <property type="protein sequence ID" value="AWB26057.1"/>
    <property type="molecule type" value="Genomic_DNA"/>
</dbReference>
<feature type="domain" description="Glycosyltransferase 2-like" evidence="1">
    <location>
        <begin position="23"/>
        <end position="136"/>
    </location>
</feature>
<dbReference type="KEGG" id="mee:DA075_34880"/>
<proteinExistence type="predicted"/>
<evidence type="ECO:0000313" key="2">
    <source>
        <dbReference type="EMBL" id="AWB26057.1"/>
    </source>
</evidence>
<dbReference type="InterPro" id="IPR050834">
    <property type="entry name" value="Glycosyltransf_2"/>
</dbReference>
<keyword evidence="3" id="KW-1185">Reference proteome</keyword>
<dbReference type="InterPro" id="IPR029044">
    <property type="entry name" value="Nucleotide-diphossugar_trans"/>
</dbReference>
<evidence type="ECO:0000259" key="1">
    <source>
        <dbReference type="Pfam" id="PF00535"/>
    </source>
</evidence>
<dbReference type="Proteomes" id="UP000244755">
    <property type="component" value="Plasmid unnamed1"/>
</dbReference>
<dbReference type="PANTHER" id="PTHR43685">
    <property type="entry name" value="GLYCOSYLTRANSFERASE"/>
    <property type="match status" value="1"/>
</dbReference>
<sequence>MTIHHAPALPTLVPQLSHRPRLSIIIPIFRHSGLVREAMYSLTQQAGFTDVDVIFVDDGCPDPQTYATLTFFSNQWVNVHYIRQFNSGLSAARNRGISFTLKNIPEVEAIYFLDADNFLAPYSIFAMQEALISHPDADWFYPDVRMFGFRVFNDYSGSFNAYAASVINICEAGSLIRRRMVESDLRFDETMRLGYEDWDFWLSAIERGFRGRHLPSLGLSYRKRAESMLADSGRSDSQIREYMRRKHDLFQINTFVQLEHQELPRFAVCLSDEALVEMATDLQQGGSRMPWQTFETRVWQAIREPTFVSAGQYILTTTDRTLNLLRRTGLMRWLSIEIEQALTSHNFVSLTIVASEDNAIRVRRDQPFREGSHLFGTSWSLMQAIALDSSDTWIRELLEYGESYRIACIEVSLPGDIVSPETLKDLAASDFIQTCLHVRRNDMRGRPSNVVEDVFLGSRALNDMMPRARAQFDNAMLPPIAEAREGRIAMVLPHCDFGGVEKVTFCLSRELRRQGFRTSLILLGANAVYRAGHAIDAFDDIHIIDTRDRVSAWSGASFLGTQVPTVLNDQWARDFVNFLSTFETVISCHSAEILGLFSSLRRREVVTATYLHLFDKSLIGGYCGHPTLALAYEHAIDLVLTCSDTMATEVTGLGIPRMKILSLPNAPSLLPNGSGELPVRPPVDRPIRVLYLGRLDTQKGLDRLASIFDVIGHDPDFDVRVIGKSILTDGNIFLNRHASLVEPPIYDDADLSAAYSWADVLLLPSRYEGLPLTVLEAMAHGVVPIVAACGAVAEAVETEVSGFIVPQDRCVEDTIDHLRTLAADRNKLGTMSREAMTKVASRPWSILAEQVRERLETLRAAGRTAKAARAAALRATA</sequence>
<geneLocation type="plasmid" evidence="2 3">
    <name>unnamed1</name>
</geneLocation>
<dbReference type="GO" id="GO:0016740">
    <property type="term" value="F:transferase activity"/>
    <property type="evidence" value="ECO:0007669"/>
    <property type="project" value="UniProtKB-KW"/>
</dbReference>
<keyword evidence="2" id="KW-0808">Transferase</keyword>
<keyword evidence="2" id="KW-0614">Plasmid</keyword>
<dbReference type="Pfam" id="PF00535">
    <property type="entry name" value="Glycos_transf_2"/>
    <property type="match status" value="1"/>
</dbReference>
<dbReference type="Gene3D" id="3.40.50.2000">
    <property type="entry name" value="Glycogen Phosphorylase B"/>
    <property type="match status" value="2"/>
</dbReference>
<dbReference type="RefSeq" id="WP_099957628.1">
    <property type="nucleotide sequence ID" value="NZ_CP028845.1"/>
</dbReference>
<dbReference type="SUPFAM" id="SSF53756">
    <property type="entry name" value="UDP-Glycosyltransferase/glycogen phosphorylase"/>
    <property type="match status" value="1"/>
</dbReference>
<dbReference type="OrthoDB" id="9807414at2"/>
<protein>
    <submittedName>
        <fullName evidence="2">Glycosyl transferase</fullName>
    </submittedName>
</protein>
<dbReference type="PANTHER" id="PTHR43685:SF2">
    <property type="entry name" value="GLYCOSYLTRANSFERASE 2-LIKE DOMAIN-CONTAINING PROTEIN"/>
    <property type="match status" value="1"/>
</dbReference>
<name>A0A2R4WWY5_9HYPH</name>
<gene>
    <name evidence="2" type="ORF">DA075_34880</name>
</gene>
<dbReference type="CDD" id="cd00761">
    <property type="entry name" value="Glyco_tranf_GTA_type"/>
    <property type="match status" value="1"/>
</dbReference>
<accession>A0A2R4WWY5</accession>
<dbReference type="InterPro" id="IPR001173">
    <property type="entry name" value="Glyco_trans_2-like"/>
</dbReference>
<dbReference type="AlphaFoldDB" id="A0A2R4WWY5"/>